<evidence type="ECO:0000256" key="4">
    <source>
        <dbReference type="ARBA" id="ARBA00022771"/>
    </source>
</evidence>
<keyword evidence="14" id="KW-1185">Reference proteome</keyword>
<dbReference type="SUPFAM" id="SSF55486">
    <property type="entry name" value="Metalloproteases ('zincins'), catalytic domain"/>
    <property type="match status" value="1"/>
</dbReference>
<keyword evidence="4 10" id="KW-0863">Zinc-finger</keyword>
<sequence length="1379" mass="160258">MEFCGAPGQLLDQLESVVSEEVIYGMETNFDYQGGLIGACEQVCEETVQTSDLSSSYILPHEMYTLDQDNYLNVQSTEEVNNFQENLHSCEVCGRRFSVKMNLESHMSVHENNQLQFCNFCGASFPLKSDLLNHLKTHASYSELEDRNNNPECDKKTTLKSREKSKVIKNCPECNNSFEESKFQDHICVLNISSGEKSDSELSEYNCEKCNKDFKNKTRLARHLLSHRKKMSCNICSLKFTNQHDLINHYSLHKKTSNGEKIFECKECGKIFASRSSQQIHARVHSGERPYGCNFCDRAFADGGTLRKHERIHTGEKPYVCLVCMRAFNQRVVLRDHVKSHHTNVDHKYAGTSKPYHCKICNNLFATSEEIHKDIVKHCDEDTQRRRKPPAGPRKYKKRTFKSEKDENYNSMEEKEQFKGEKKKRGRKSKLEMQLLTEDWKNTVFSKEETTSENNHKFRIFPGGEINRPRTKNVSRPVNDNFRFVPARFPDPKEEFEEISAAVESIKVKMEAFDRGDKICEELTRSTFKLSSYSTIHECEIVTIKLDEHSRRTFRLSILSNETVIESLYFHKTDGLLARSDTPVYLTDRESLEKMCGAKIYKDYKFIKTSFEEYVPDMGDFRFYHNYNRTASLVVFFKKTTIQLEGNIGHNVLRYLPSEGHAEENKYVYAKIMLSAFHKWKPEDIFIDTSTLSYNLYVPDLEVVNCKLFVILHPNSIIDKPRIELMRTILMFYNHLDMFFGNFTSPKIRLTLKGILFPDIGKTIPYEGNKLDLQLLNWSEIDIALMKFIKEKKDYFQLDTHDKVYFLSQTSYGKAHVGFREPEGEICNDPPMPRIAAVIHGDLLTYHIIHLQYLARTFGGQFVQPCESLPGILYHRNKQINPPLLVWSSCTIGGFSTYFNENECSHFNKNRPLLTTTIRDSKDDRLRIAIELDVQTRRAYQKNVFEECKIVRIKLDGFSNRSFHLSILSNDSILESLYFVKTDGLLADSETPVHLMNLQSLKKMLGVVVNEDYRFIKTTIREYVSEMGDFRLYHNYQKVASMSVFFHKTGLQLEGNIGHYILRHLPSEDNPQQNKYIYAQLYFPDLQMSKNTINISFSNTTREFNLNSTKLTVVNCKLFIILHPNSIHDKPKIELMRTILMFYNYLDMFFRNFTSPKIRLTLKGILLPDIGTQILYEGDKHLDMQLTNWSNVDKALMAFVKEKKSYFQLDNHDKVYFISQTCYGKAHVGFREPDDDICNNPSSPRVAAVVQGDLQTYHILHLNYLAKSFGGIDERNDLCFGIMHYNSKWVHPVPLVWSSCSIEKLSQYFNEKDCSWFRKNKPSLSTEIKDPKDDRLRSEIESEVRPRSLYELDEESQVGVAINVTYGLDSKTLVCSCIS</sequence>
<comment type="subcellular location">
    <subcellularLocation>
        <location evidence="1">Nucleus</location>
    </subcellularLocation>
</comment>
<protein>
    <recommendedName>
        <fullName evidence="12">C2H2-type domain-containing protein</fullName>
    </recommendedName>
</protein>
<evidence type="ECO:0000256" key="1">
    <source>
        <dbReference type="ARBA" id="ARBA00004123"/>
    </source>
</evidence>
<dbReference type="FunFam" id="3.30.160.60:FF:001465">
    <property type="entry name" value="Zinc finger protein 560"/>
    <property type="match status" value="1"/>
</dbReference>
<dbReference type="PANTHER" id="PTHR24381">
    <property type="entry name" value="ZINC FINGER PROTEIN"/>
    <property type="match status" value="1"/>
</dbReference>
<reference evidence="13 14" key="1">
    <citation type="journal article" date="2021" name="J. Hered.">
        <title>A chromosome-level genome assembly of the parasitoid wasp, Cotesia glomerata (Hymenoptera: Braconidae).</title>
        <authorList>
            <person name="Pinto B.J."/>
            <person name="Weis J.J."/>
            <person name="Gamble T."/>
            <person name="Ode P.J."/>
            <person name="Paul R."/>
            <person name="Zaspel J.M."/>
        </authorList>
    </citation>
    <scope>NUCLEOTIDE SEQUENCE [LARGE SCALE GENOMIC DNA]</scope>
    <source>
        <strain evidence="13">CgM1</strain>
    </source>
</reference>
<dbReference type="PROSITE" id="PS50157">
    <property type="entry name" value="ZINC_FINGER_C2H2_2"/>
    <property type="match status" value="7"/>
</dbReference>
<evidence type="ECO:0000256" key="9">
    <source>
        <dbReference type="ARBA" id="ARBA00023242"/>
    </source>
</evidence>
<organism evidence="13 14">
    <name type="scientific">Cotesia glomerata</name>
    <name type="common">Lepidopteran parasitic wasp</name>
    <name type="synonym">Apanteles glomeratus</name>
    <dbReference type="NCBI Taxonomy" id="32391"/>
    <lineage>
        <taxon>Eukaryota</taxon>
        <taxon>Metazoa</taxon>
        <taxon>Ecdysozoa</taxon>
        <taxon>Arthropoda</taxon>
        <taxon>Hexapoda</taxon>
        <taxon>Insecta</taxon>
        <taxon>Pterygota</taxon>
        <taxon>Neoptera</taxon>
        <taxon>Endopterygota</taxon>
        <taxon>Hymenoptera</taxon>
        <taxon>Apocrita</taxon>
        <taxon>Ichneumonoidea</taxon>
        <taxon>Braconidae</taxon>
        <taxon>Microgastrinae</taxon>
        <taxon>Cotesia</taxon>
    </lineage>
</organism>
<dbReference type="InterPro" id="IPR013087">
    <property type="entry name" value="Znf_C2H2_type"/>
</dbReference>
<keyword evidence="9" id="KW-0539">Nucleus</keyword>
<dbReference type="PROSITE" id="PS00028">
    <property type="entry name" value="ZINC_FINGER_C2H2_1"/>
    <property type="match status" value="6"/>
</dbReference>
<evidence type="ECO:0000313" key="14">
    <source>
        <dbReference type="Proteomes" id="UP000826195"/>
    </source>
</evidence>
<feature type="domain" description="C2H2-type" evidence="12">
    <location>
        <begin position="116"/>
        <end position="143"/>
    </location>
</feature>
<dbReference type="Pfam" id="PF00096">
    <property type="entry name" value="zf-C2H2"/>
    <property type="match status" value="4"/>
</dbReference>
<dbReference type="EMBL" id="JAHXZJ010001492">
    <property type="protein sequence ID" value="KAH0552742.1"/>
    <property type="molecule type" value="Genomic_DNA"/>
</dbReference>
<dbReference type="GO" id="GO:0000122">
    <property type="term" value="P:negative regulation of transcription by RNA polymerase II"/>
    <property type="evidence" value="ECO:0007669"/>
    <property type="project" value="UniProtKB-ARBA"/>
</dbReference>
<keyword evidence="6" id="KW-0805">Transcription regulation</keyword>
<evidence type="ECO:0000259" key="12">
    <source>
        <dbReference type="PROSITE" id="PS50157"/>
    </source>
</evidence>
<dbReference type="GO" id="GO:0000981">
    <property type="term" value="F:DNA-binding transcription factor activity, RNA polymerase II-specific"/>
    <property type="evidence" value="ECO:0007669"/>
    <property type="project" value="TreeGrafter"/>
</dbReference>
<feature type="domain" description="C2H2-type" evidence="12">
    <location>
        <begin position="291"/>
        <end position="318"/>
    </location>
</feature>
<feature type="region of interest" description="Disordered" evidence="11">
    <location>
        <begin position="380"/>
        <end position="429"/>
    </location>
</feature>
<dbReference type="SUPFAM" id="SSF57667">
    <property type="entry name" value="beta-beta-alpha zinc fingers"/>
    <property type="match status" value="4"/>
</dbReference>
<dbReference type="PANTHER" id="PTHR24381:SF393">
    <property type="entry name" value="CHROMATIN-LINKED ADAPTOR FOR MSL PROTEINS, ISOFORM B"/>
    <property type="match status" value="1"/>
</dbReference>
<keyword evidence="3" id="KW-0677">Repeat</keyword>
<dbReference type="SMART" id="SM00355">
    <property type="entry name" value="ZnF_C2H2"/>
    <property type="match status" value="8"/>
</dbReference>
<feature type="domain" description="C2H2-type" evidence="12">
    <location>
        <begin position="88"/>
        <end position="115"/>
    </location>
</feature>
<accession>A0AAV7I3I1</accession>
<dbReference type="GO" id="GO:0000977">
    <property type="term" value="F:RNA polymerase II transcription regulatory region sequence-specific DNA binding"/>
    <property type="evidence" value="ECO:0007669"/>
    <property type="project" value="TreeGrafter"/>
</dbReference>
<dbReference type="InterPro" id="IPR036236">
    <property type="entry name" value="Znf_C2H2_sf"/>
</dbReference>
<keyword evidence="8" id="KW-0804">Transcription</keyword>
<dbReference type="Gene3D" id="3.30.160.60">
    <property type="entry name" value="Classic Zinc Finger"/>
    <property type="match status" value="5"/>
</dbReference>
<dbReference type="FunFam" id="3.30.160.60:FF:000100">
    <property type="entry name" value="Zinc finger 45-like"/>
    <property type="match status" value="1"/>
</dbReference>
<evidence type="ECO:0000256" key="8">
    <source>
        <dbReference type="ARBA" id="ARBA00023163"/>
    </source>
</evidence>
<evidence type="ECO:0000256" key="2">
    <source>
        <dbReference type="ARBA" id="ARBA00022723"/>
    </source>
</evidence>
<dbReference type="FunFam" id="3.30.160.60:FF:000325">
    <property type="entry name" value="ZFP90 zinc finger protein"/>
    <property type="match status" value="1"/>
</dbReference>
<name>A0AAV7I3I1_COTGL</name>
<feature type="compositionally biased region" description="Basic and acidic residues" evidence="11">
    <location>
        <begin position="401"/>
        <end position="420"/>
    </location>
</feature>
<evidence type="ECO:0000313" key="13">
    <source>
        <dbReference type="EMBL" id="KAH0552742.1"/>
    </source>
</evidence>
<keyword evidence="2" id="KW-0479">Metal-binding</keyword>
<keyword evidence="7" id="KW-0238">DNA-binding</keyword>
<evidence type="ECO:0000256" key="7">
    <source>
        <dbReference type="ARBA" id="ARBA00023125"/>
    </source>
</evidence>
<keyword evidence="5" id="KW-0862">Zinc</keyword>
<dbReference type="FunFam" id="3.30.160.60:FF:000446">
    <property type="entry name" value="Zinc finger protein"/>
    <property type="match status" value="1"/>
</dbReference>
<feature type="compositionally biased region" description="Basic residues" evidence="11">
    <location>
        <begin position="385"/>
        <end position="400"/>
    </location>
</feature>
<evidence type="ECO:0000256" key="11">
    <source>
        <dbReference type="SAM" id="MobiDB-lite"/>
    </source>
</evidence>
<evidence type="ECO:0000256" key="5">
    <source>
        <dbReference type="ARBA" id="ARBA00022833"/>
    </source>
</evidence>
<dbReference type="GO" id="GO:0008270">
    <property type="term" value="F:zinc ion binding"/>
    <property type="evidence" value="ECO:0007669"/>
    <property type="project" value="UniProtKB-KW"/>
</dbReference>
<feature type="domain" description="C2H2-type" evidence="12">
    <location>
        <begin position="231"/>
        <end position="258"/>
    </location>
</feature>
<evidence type="ECO:0000256" key="3">
    <source>
        <dbReference type="ARBA" id="ARBA00022737"/>
    </source>
</evidence>
<gene>
    <name evidence="13" type="ORF">KQX54_014631</name>
</gene>
<feature type="domain" description="C2H2-type" evidence="12">
    <location>
        <begin position="263"/>
        <end position="290"/>
    </location>
</feature>
<feature type="domain" description="C2H2-type" evidence="12">
    <location>
        <begin position="205"/>
        <end position="232"/>
    </location>
</feature>
<evidence type="ECO:0000256" key="10">
    <source>
        <dbReference type="PROSITE-ProRule" id="PRU00042"/>
    </source>
</evidence>
<feature type="domain" description="C2H2-type" evidence="12">
    <location>
        <begin position="319"/>
        <end position="347"/>
    </location>
</feature>
<proteinExistence type="predicted"/>
<evidence type="ECO:0000256" key="6">
    <source>
        <dbReference type="ARBA" id="ARBA00023015"/>
    </source>
</evidence>
<dbReference type="GO" id="GO:0005634">
    <property type="term" value="C:nucleus"/>
    <property type="evidence" value="ECO:0007669"/>
    <property type="project" value="UniProtKB-SubCell"/>
</dbReference>
<dbReference type="Proteomes" id="UP000826195">
    <property type="component" value="Unassembled WGS sequence"/>
</dbReference>
<comment type="caution">
    <text evidence="13">The sequence shown here is derived from an EMBL/GenBank/DDBJ whole genome shotgun (WGS) entry which is preliminary data.</text>
</comment>